<reference evidence="3 4" key="1">
    <citation type="journal article" date="2016" name="Nat. Commun.">
        <title>Thousands of microbial genomes shed light on interconnected biogeochemical processes in an aquifer system.</title>
        <authorList>
            <person name="Anantharaman K."/>
            <person name="Brown C.T."/>
            <person name="Hug L.A."/>
            <person name="Sharon I."/>
            <person name="Castelle C.J."/>
            <person name="Probst A.J."/>
            <person name="Thomas B.C."/>
            <person name="Singh A."/>
            <person name="Wilkins M.J."/>
            <person name="Karaoz U."/>
            <person name="Brodie E.L."/>
            <person name="Williams K.H."/>
            <person name="Hubbard S.S."/>
            <person name="Banfield J.F."/>
        </authorList>
    </citation>
    <scope>NUCLEOTIDE SEQUENCE [LARGE SCALE GENOMIC DNA]</scope>
</reference>
<dbReference type="EMBL" id="MFIX01000102">
    <property type="protein sequence ID" value="OGG04668.1"/>
    <property type="molecule type" value="Genomic_DNA"/>
</dbReference>
<protein>
    <recommendedName>
        <fullName evidence="2">Pyruvate carboxyltransferase domain-containing protein</fullName>
    </recommendedName>
</protein>
<dbReference type="GO" id="GO:0003852">
    <property type="term" value="F:2-isopropylmalate synthase activity"/>
    <property type="evidence" value="ECO:0007669"/>
    <property type="project" value="TreeGrafter"/>
</dbReference>
<sequence length="323" mass="36910">MFREEIKVLDCTIRDGGLINDYQFSRDFVNAVYRSICESGVDIMEFGKKLAVSQEYTREKYGIWNFCDDDDIKRVIDSHESEYRPKVAVMFDVGRVDLSTLVPCDQSPVDMIRTACYVPDIDKGIDLVKRTKYLGYQTTINIMAVSAAIESDLIEALEQVNEIPEADFLYLVDSFGAFYSEQVTYYLDLYRKHAPGKELGFHAHNNQQLGFSNTQQAIIDGVNLLDATINGIGRGAGNCNLELLLNFLKNPKFDVRPVYKVIQDEFVPLRHSIEWGFNDIYGISGHLNQHPRQGMKLRADKKLKDNCYDFFLESTRSDDVDIA</sequence>
<evidence type="ECO:0000313" key="4">
    <source>
        <dbReference type="Proteomes" id="UP000179129"/>
    </source>
</evidence>
<dbReference type="InterPro" id="IPR013785">
    <property type="entry name" value="Aldolase_TIM"/>
</dbReference>
<dbReference type="Pfam" id="PF00682">
    <property type="entry name" value="HMGL-like"/>
    <property type="match status" value="1"/>
</dbReference>
<proteinExistence type="predicted"/>
<dbReference type="AlphaFoldDB" id="A0A1F5YWV1"/>
<dbReference type="CDD" id="cd07944">
    <property type="entry name" value="DRE_TIM_HOA_like"/>
    <property type="match status" value="1"/>
</dbReference>
<comment type="caution">
    <text evidence="3">The sequence shown here is derived from an EMBL/GenBank/DDBJ whole genome shotgun (WGS) entry which is preliminary data.</text>
</comment>
<dbReference type="InterPro" id="IPR050073">
    <property type="entry name" value="2-IPM_HCS-like"/>
</dbReference>
<evidence type="ECO:0000259" key="2">
    <source>
        <dbReference type="PROSITE" id="PS50991"/>
    </source>
</evidence>
<dbReference type="InterPro" id="IPR000891">
    <property type="entry name" value="PYR_CT"/>
</dbReference>
<dbReference type="PROSITE" id="PS50991">
    <property type="entry name" value="PYR_CT"/>
    <property type="match status" value="1"/>
</dbReference>
<gene>
    <name evidence="3" type="ORF">A3F83_02685</name>
</gene>
<feature type="domain" description="Pyruvate carboxyltransferase" evidence="2">
    <location>
        <begin position="6"/>
        <end position="263"/>
    </location>
</feature>
<dbReference type="PANTHER" id="PTHR10277:SF9">
    <property type="entry name" value="2-ISOPROPYLMALATE SYNTHASE 1, CHLOROPLASTIC-RELATED"/>
    <property type="match status" value="1"/>
</dbReference>
<dbReference type="PANTHER" id="PTHR10277">
    <property type="entry name" value="HOMOCITRATE SYNTHASE-RELATED"/>
    <property type="match status" value="1"/>
</dbReference>
<name>A0A1F5YWV1_9BACT</name>
<dbReference type="Gene3D" id="3.20.20.70">
    <property type="entry name" value="Aldolase class I"/>
    <property type="match status" value="1"/>
</dbReference>
<evidence type="ECO:0000313" key="3">
    <source>
        <dbReference type="EMBL" id="OGG04668.1"/>
    </source>
</evidence>
<evidence type="ECO:0000256" key="1">
    <source>
        <dbReference type="ARBA" id="ARBA00023211"/>
    </source>
</evidence>
<keyword evidence="1" id="KW-0464">Manganese</keyword>
<organism evidence="3 4">
    <name type="scientific">Candidatus Glassbacteria bacterium RIFCSPLOWO2_12_FULL_58_11</name>
    <dbReference type="NCBI Taxonomy" id="1817867"/>
    <lineage>
        <taxon>Bacteria</taxon>
        <taxon>Candidatus Glassiibacteriota</taxon>
    </lineage>
</organism>
<dbReference type="SUPFAM" id="SSF51569">
    <property type="entry name" value="Aldolase"/>
    <property type="match status" value="1"/>
</dbReference>
<accession>A0A1F5YWV1</accession>
<dbReference type="Proteomes" id="UP000179129">
    <property type="component" value="Unassembled WGS sequence"/>
</dbReference>
<dbReference type="STRING" id="1817867.A3F83_02685"/>
<dbReference type="GO" id="GO:0009098">
    <property type="term" value="P:L-leucine biosynthetic process"/>
    <property type="evidence" value="ECO:0007669"/>
    <property type="project" value="TreeGrafter"/>
</dbReference>